<dbReference type="PROSITE" id="PS00463">
    <property type="entry name" value="ZN2_CY6_FUNGAL_1"/>
    <property type="match status" value="1"/>
</dbReference>
<dbReference type="Proteomes" id="UP000037122">
    <property type="component" value="Unassembled WGS sequence"/>
</dbReference>
<dbReference type="PANTHER" id="PTHR47424">
    <property type="entry name" value="REGULATORY PROTEIN GAL4"/>
    <property type="match status" value="1"/>
</dbReference>
<keyword evidence="2" id="KW-0805">Transcription regulation</keyword>
<keyword evidence="3" id="KW-0238">DNA-binding</keyword>
<dbReference type="SUPFAM" id="SSF57701">
    <property type="entry name" value="Zn2/Cys6 DNA-binding domain"/>
    <property type="match status" value="1"/>
</dbReference>
<evidence type="ECO:0000313" key="7">
    <source>
        <dbReference type="EMBL" id="KND97072.1"/>
    </source>
</evidence>
<dbReference type="GO" id="GO:0000981">
    <property type="term" value="F:DNA-binding transcription factor activity, RNA polymerase II-specific"/>
    <property type="evidence" value="ECO:0007669"/>
    <property type="project" value="InterPro"/>
</dbReference>
<evidence type="ECO:0000259" key="6">
    <source>
        <dbReference type="PROSITE" id="PS50048"/>
    </source>
</evidence>
<dbReference type="SMART" id="SM00066">
    <property type="entry name" value="GAL4"/>
    <property type="match status" value="1"/>
</dbReference>
<dbReference type="CDD" id="cd00067">
    <property type="entry name" value="GAL4"/>
    <property type="match status" value="1"/>
</dbReference>
<dbReference type="Gene3D" id="4.10.240.10">
    <property type="entry name" value="Zn(2)-C6 fungal-type DNA-binding domain"/>
    <property type="match status" value="1"/>
</dbReference>
<dbReference type="AlphaFoldDB" id="A0A0L0NSD6"/>
<evidence type="ECO:0000256" key="4">
    <source>
        <dbReference type="ARBA" id="ARBA00023163"/>
    </source>
</evidence>
<evidence type="ECO:0000256" key="2">
    <source>
        <dbReference type="ARBA" id="ARBA00023015"/>
    </source>
</evidence>
<dbReference type="InterPro" id="IPR001138">
    <property type="entry name" value="Zn2Cys6_DnaBD"/>
</dbReference>
<dbReference type="InterPro" id="IPR036864">
    <property type="entry name" value="Zn2-C6_fun-type_DNA-bd_sf"/>
</dbReference>
<dbReference type="InterPro" id="IPR007219">
    <property type="entry name" value="XnlR_reg_dom"/>
</dbReference>
<dbReference type="VEuPathDB" id="FungiDB:QG37_06532"/>
<dbReference type="CDD" id="cd12148">
    <property type="entry name" value="fungal_TF_MHR"/>
    <property type="match status" value="1"/>
</dbReference>
<gene>
    <name evidence="7" type="ORF">QG37_06532</name>
</gene>
<dbReference type="VEuPathDB" id="FungiDB:CJI97_001080"/>
<proteinExistence type="predicted"/>
<feature type="domain" description="Zn(2)-C6 fungal-type" evidence="6">
    <location>
        <begin position="4"/>
        <end position="34"/>
    </location>
</feature>
<sequence>MARACVTCKHKKLKCDGERPACGRCCKLGLPCEIPRDKRSDKRKVENGTSSFVFKNTGRKGRKHGWDKPVAIDDNELLLAPPLEASLGGEFVRGLLLEPTTLAWPELDEVKLPYDLDIEEFLHSLDYPLGLETTEPVGKVTSVFTGFSPVGEDQPTPYHVLIDTVFSDASHTPVSITKAMITGIADKVDRSEDESFLLSIVLAIGALTLAKQKYAEQRQSILKLGTDASDPSYHIKTPLVANEAVNHYQEARKLNSHILENPSAHGFRGLVLISNFLSGLLTLEAQMFISFHALQVAVAIKMHTNKETGSLEEDSGLKIAFWELWCSACLFASFHGRLPPIRREEITTLLDFDLKNEYNKRFFHLRVEIAELHCQVAALKVNGLASLVSERDFHTKVSTISQRIVELEALFPQTELNFYRQELLTLELKCWMSQAIMLEGQQRLTRKLSIKSVVEARKLIRELWSYYNPEKFARGTMLLHLDWNFTYPLRTATMCAFTAAKTLTLFINSVDYLTFDFFDYCLSRKVLEFLTGVMLINKHLLQDLDNYALR</sequence>
<evidence type="ECO:0000256" key="1">
    <source>
        <dbReference type="ARBA" id="ARBA00022723"/>
    </source>
</evidence>
<keyword evidence="4" id="KW-0804">Transcription</keyword>
<keyword evidence="5" id="KW-0539">Nucleus</keyword>
<protein>
    <submittedName>
        <fullName evidence="7">Transcriptional regulatory protein</fullName>
    </submittedName>
</protein>
<organism evidence="7 8">
    <name type="scientific">Candidozyma auris</name>
    <name type="common">Yeast</name>
    <name type="synonym">Candida auris</name>
    <dbReference type="NCBI Taxonomy" id="498019"/>
    <lineage>
        <taxon>Eukaryota</taxon>
        <taxon>Fungi</taxon>
        <taxon>Dikarya</taxon>
        <taxon>Ascomycota</taxon>
        <taxon>Saccharomycotina</taxon>
        <taxon>Pichiomycetes</taxon>
        <taxon>Metschnikowiaceae</taxon>
        <taxon>Candidozyma</taxon>
    </lineage>
</organism>
<dbReference type="VEuPathDB" id="FungiDB:B9J08_001524"/>
<keyword evidence="1" id="KW-0479">Metal-binding</keyword>
<evidence type="ECO:0000256" key="3">
    <source>
        <dbReference type="ARBA" id="ARBA00023125"/>
    </source>
</evidence>
<reference evidence="8" key="1">
    <citation type="journal article" date="2015" name="BMC Genomics">
        <title>Draft genome of a commonly misdiagnosed multidrug resistant pathogen Candida auris.</title>
        <authorList>
            <person name="Chatterjee S."/>
            <person name="Alampalli S.V."/>
            <person name="Nageshan R.K."/>
            <person name="Chettiar S.T."/>
            <person name="Joshi S."/>
            <person name="Tatu U.S."/>
        </authorList>
    </citation>
    <scope>NUCLEOTIDE SEQUENCE [LARGE SCALE GENOMIC DNA]</scope>
    <source>
        <strain evidence="8">6684</strain>
    </source>
</reference>
<dbReference type="EMBL" id="LGST01000045">
    <property type="protein sequence ID" value="KND97072.1"/>
    <property type="molecule type" value="Genomic_DNA"/>
</dbReference>
<dbReference type="Pfam" id="PF00172">
    <property type="entry name" value="Zn_clus"/>
    <property type="match status" value="1"/>
</dbReference>
<evidence type="ECO:0000256" key="5">
    <source>
        <dbReference type="ARBA" id="ARBA00023242"/>
    </source>
</evidence>
<dbReference type="PANTHER" id="PTHR47424:SF3">
    <property type="entry name" value="REGULATORY PROTEIN GAL4"/>
    <property type="match status" value="1"/>
</dbReference>
<name>A0A0L0NSD6_CANAR</name>
<dbReference type="PROSITE" id="PS50048">
    <property type="entry name" value="ZN2_CY6_FUNGAL_2"/>
    <property type="match status" value="1"/>
</dbReference>
<dbReference type="GO" id="GO:0003677">
    <property type="term" value="F:DNA binding"/>
    <property type="evidence" value="ECO:0007669"/>
    <property type="project" value="UniProtKB-KW"/>
</dbReference>
<dbReference type="InterPro" id="IPR051127">
    <property type="entry name" value="Fungal_SecMet_Regulators"/>
</dbReference>
<accession>A0A0L0NSD6</accession>
<evidence type="ECO:0000313" key="8">
    <source>
        <dbReference type="Proteomes" id="UP000037122"/>
    </source>
</evidence>
<comment type="caution">
    <text evidence="7">The sequence shown here is derived from an EMBL/GenBank/DDBJ whole genome shotgun (WGS) entry which is preliminary data.</text>
</comment>
<dbReference type="GO" id="GO:0008270">
    <property type="term" value="F:zinc ion binding"/>
    <property type="evidence" value="ECO:0007669"/>
    <property type="project" value="InterPro"/>
</dbReference>
<dbReference type="Pfam" id="PF04082">
    <property type="entry name" value="Fungal_trans"/>
    <property type="match status" value="1"/>
</dbReference>